<dbReference type="Gene3D" id="3.40.1190.20">
    <property type="match status" value="1"/>
</dbReference>
<comment type="similarity">
    <text evidence="1">Belongs to the carbohydrate kinase PfkB family.</text>
</comment>
<dbReference type="InterPro" id="IPR011611">
    <property type="entry name" value="PfkB_dom"/>
</dbReference>
<organism evidence="5 6">
    <name type="scientific">Oscillibacter valericigenes</name>
    <dbReference type="NCBI Taxonomy" id="351091"/>
    <lineage>
        <taxon>Bacteria</taxon>
        <taxon>Bacillati</taxon>
        <taxon>Bacillota</taxon>
        <taxon>Clostridia</taxon>
        <taxon>Eubacteriales</taxon>
        <taxon>Oscillospiraceae</taxon>
        <taxon>Oscillibacter</taxon>
    </lineage>
</organism>
<reference evidence="5 6" key="1">
    <citation type="journal article" date="2021" name="Sci. Rep.">
        <title>The distribution of antibiotic resistance genes in chicken gut microbiota commensals.</title>
        <authorList>
            <person name="Juricova H."/>
            <person name="Matiasovicova J."/>
            <person name="Kubasova T."/>
            <person name="Cejkova D."/>
            <person name="Rychlik I."/>
        </authorList>
    </citation>
    <scope>NUCLEOTIDE SEQUENCE [LARGE SCALE GENOMIC DNA]</scope>
    <source>
        <strain evidence="5 6">An411</strain>
    </source>
</reference>
<evidence type="ECO:0000256" key="2">
    <source>
        <dbReference type="ARBA" id="ARBA00022679"/>
    </source>
</evidence>
<feature type="domain" description="Carbohydrate kinase PfkB" evidence="4">
    <location>
        <begin position="176"/>
        <end position="268"/>
    </location>
</feature>
<evidence type="ECO:0000313" key="6">
    <source>
        <dbReference type="Proteomes" id="UP000719500"/>
    </source>
</evidence>
<dbReference type="PANTHER" id="PTHR43320">
    <property type="entry name" value="SUGAR KINASE"/>
    <property type="match status" value="1"/>
</dbReference>
<dbReference type="RefSeq" id="WP_204803441.1">
    <property type="nucleotide sequence ID" value="NZ_JACSNX010000005.1"/>
</dbReference>
<dbReference type="EMBL" id="JACSNX010000005">
    <property type="protein sequence ID" value="MBM6850932.1"/>
    <property type="molecule type" value="Genomic_DNA"/>
</dbReference>
<dbReference type="Pfam" id="PF00294">
    <property type="entry name" value="PfkB"/>
    <property type="match status" value="2"/>
</dbReference>
<dbReference type="PANTHER" id="PTHR43320:SF3">
    <property type="entry name" value="CARBOHYDRATE KINASE PFKB DOMAIN-CONTAINING PROTEIN"/>
    <property type="match status" value="1"/>
</dbReference>
<dbReference type="SUPFAM" id="SSF53613">
    <property type="entry name" value="Ribokinase-like"/>
    <property type="match status" value="1"/>
</dbReference>
<dbReference type="GO" id="GO:0016301">
    <property type="term" value="F:kinase activity"/>
    <property type="evidence" value="ECO:0007669"/>
    <property type="project" value="UniProtKB-KW"/>
</dbReference>
<dbReference type="InterPro" id="IPR052700">
    <property type="entry name" value="Carb_kinase_PfkB-like"/>
</dbReference>
<comment type="caution">
    <text evidence="5">The sequence shown here is derived from an EMBL/GenBank/DDBJ whole genome shotgun (WGS) entry which is preliminary data.</text>
</comment>
<keyword evidence="2" id="KW-0808">Transferase</keyword>
<evidence type="ECO:0000256" key="1">
    <source>
        <dbReference type="ARBA" id="ARBA00010688"/>
    </source>
</evidence>
<keyword evidence="6" id="KW-1185">Reference proteome</keyword>
<evidence type="ECO:0000256" key="3">
    <source>
        <dbReference type="ARBA" id="ARBA00022777"/>
    </source>
</evidence>
<proteinExistence type="inferred from homology"/>
<name>A0ABS2FVL0_9FIRM</name>
<dbReference type="InterPro" id="IPR029056">
    <property type="entry name" value="Ribokinase-like"/>
</dbReference>
<evidence type="ECO:0000259" key="4">
    <source>
        <dbReference type="Pfam" id="PF00294"/>
    </source>
</evidence>
<keyword evidence="3 5" id="KW-0418">Kinase</keyword>
<feature type="domain" description="Carbohydrate kinase PfkB" evidence="4">
    <location>
        <begin position="19"/>
        <end position="122"/>
    </location>
</feature>
<dbReference type="Proteomes" id="UP000719500">
    <property type="component" value="Unassembled WGS sequence"/>
</dbReference>
<accession>A0ABS2FVL0</accession>
<protein>
    <submittedName>
        <fullName evidence="5">Fructoselysine kinase</fullName>
    </submittedName>
</protein>
<evidence type="ECO:0000313" key="5">
    <source>
        <dbReference type="EMBL" id="MBM6850932.1"/>
    </source>
</evidence>
<sequence>MKLLSLGDNVFDAYLFRKELYPGGNAANVSVLARRAGAEATGYLGVAADDPAGCHFRSALEAEQVDLSRLRVGAGRTACNFITLDENGDRTFSGNNGRETVQNLFALQLTPADFQYAAGFDVIHTSIHSGTACAVLGGLARRTDLSMDFSNDGFTHVNVAELAPILQFAFFSAGGRSLEEVRAFAEYAAGCGIPQVVFTMGIRGACGVSGGSFWQAPAYPVQAVDALGAGDAFIAAFLTDFYENGGSAPAAADRAAHFAADCCLHYGAFGHPLPLEQGGALLEV</sequence>
<gene>
    <name evidence="5" type="ORF">H9X91_05700</name>
</gene>